<keyword evidence="2" id="KW-1185">Reference proteome</keyword>
<dbReference type="EMBL" id="JAAAIM010000092">
    <property type="protein sequence ID" value="KAG0295208.1"/>
    <property type="molecule type" value="Genomic_DNA"/>
</dbReference>
<evidence type="ECO:0008006" key="3">
    <source>
        <dbReference type="Google" id="ProtNLM"/>
    </source>
</evidence>
<protein>
    <recommendedName>
        <fullName evidence="3">F-box domain-containing protein</fullName>
    </recommendedName>
</protein>
<dbReference type="InterPro" id="IPR032675">
    <property type="entry name" value="LRR_dom_sf"/>
</dbReference>
<comment type="caution">
    <text evidence="1">The sequence shown here is derived from an EMBL/GenBank/DDBJ whole genome shotgun (WGS) entry which is preliminary data.</text>
</comment>
<gene>
    <name evidence="1" type="ORF">BGZ96_012310</name>
</gene>
<sequence>MPPSFPLPLECLQLIIRQLVAQSASYTLASLLRVNKYVCSATLPIMYEDPFPLPVLSCVSPWEEIIVPIFKLMKTLLLSLPEGHQGITDLMRAAYLTQECTGSVHDDKPLAERPTSIPYYSFFTNVDFRHNVTLGQTIFQNLILANRVSLNEHLKQHGQNSRYLLEEVPFVLLDDQQRQSDSAVCKATVHEATSRDLRCDVTWALCSANAELIRELVIPIMDIGRYVTLVPRLKVLSKVIFLLDKGFQTRATLRRTKTLAEEEQLEAQRAKRNLGFEEAVSFVQGHRQLFPHALKIAQCHKNPSASHDDCPEEYNLRILKLLPPLNKPAILDQYNWTQFVAKAQDTDLSLVKTIRPWESSFNQPPYEAAVTDGPFLHRCRVLEIIEMCSLADDAFQWAVDERKQHEADLAAGRPNHQRRLVPLRSFDFDYQQPSFGRQVNDVAFAFNRTLEKIRISGNLWTDLTDDERRREFLIGGGVEGGESAESCCWDLPQLSELKVCFRGILVRIHPDVVSRCPRLSHLLLTDYRVEYSLNEVVYWTLAELPQLEGLSLMGSSAIAFHPEILHSTTQLKDLALEMPIRRDGSAFIPPVADFGHADDNVDNNSNELVDSLLSTCGSIPRKRPTWTWDWDLPNLVHLKLNAEFGYRFQFKMLEGTPNLERFSVDCRSLSGEHRRTVGIVDLIKPGYRHPDMSRFLDQEQHKKCRLDNSNDNDNGNTDKFEGTDNDEVWREFEYIHVPVLRHLTLAGPWSLDGRVLEALFDKMTPGLQYIQMSSRGHSVREWVKLSSEYLLSLCTAQLFVETNIKAVTDAGLKLDEAQFAYELVEQPDGRREHRNAKYHFLNVI</sequence>
<reference evidence="1 2" key="1">
    <citation type="journal article" date="2020" name="Fungal Divers.">
        <title>Resolving the Mortierellaceae phylogeny through synthesis of multi-gene phylogenetics and phylogenomics.</title>
        <authorList>
            <person name="Vandepol N."/>
            <person name="Liber J."/>
            <person name="Desiro A."/>
            <person name="Na H."/>
            <person name="Kennedy M."/>
            <person name="Barry K."/>
            <person name="Grigoriev I.V."/>
            <person name="Miller A.N."/>
            <person name="O'Donnell K."/>
            <person name="Stajich J.E."/>
            <person name="Bonito G."/>
        </authorList>
    </citation>
    <scope>NUCLEOTIDE SEQUENCE [LARGE SCALE GENOMIC DNA]</scope>
    <source>
        <strain evidence="1 2">AD045</strain>
    </source>
</reference>
<name>A0ABQ7KBK3_9FUNG</name>
<dbReference type="Proteomes" id="UP001194696">
    <property type="component" value="Unassembled WGS sequence"/>
</dbReference>
<dbReference type="Gene3D" id="3.80.10.10">
    <property type="entry name" value="Ribonuclease Inhibitor"/>
    <property type="match status" value="1"/>
</dbReference>
<accession>A0ABQ7KBK3</accession>
<evidence type="ECO:0000313" key="2">
    <source>
        <dbReference type="Proteomes" id="UP001194696"/>
    </source>
</evidence>
<organism evidence="1 2">
    <name type="scientific">Linnemannia gamsii</name>
    <dbReference type="NCBI Taxonomy" id="64522"/>
    <lineage>
        <taxon>Eukaryota</taxon>
        <taxon>Fungi</taxon>
        <taxon>Fungi incertae sedis</taxon>
        <taxon>Mucoromycota</taxon>
        <taxon>Mortierellomycotina</taxon>
        <taxon>Mortierellomycetes</taxon>
        <taxon>Mortierellales</taxon>
        <taxon>Mortierellaceae</taxon>
        <taxon>Linnemannia</taxon>
    </lineage>
</organism>
<dbReference type="SUPFAM" id="SSF52058">
    <property type="entry name" value="L domain-like"/>
    <property type="match status" value="1"/>
</dbReference>
<proteinExistence type="predicted"/>
<evidence type="ECO:0000313" key="1">
    <source>
        <dbReference type="EMBL" id="KAG0295208.1"/>
    </source>
</evidence>